<keyword evidence="5" id="KW-1133">Transmembrane helix</keyword>
<keyword evidence="5" id="KW-0472">Membrane</keyword>
<proteinExistence type="predicted"/>
<dbReference type="InterPro" id="IPR003961">
    <property type="entry name" value="FN3_dom"/>
</dbReference>
<accession>A0A2B4S6C7</accession>
<evidence type="ECO:0000256" key="5">
    <source>
        <dbReference type="SAM" id="Phobius"/>
    </source>
</evidence>
<evidence type="ECO:0000259" key="8">
    <source>
        <dbReference type="PROSITE" id="PS50853"/>
    </source>
</evidence>
<dbReference type="Pfam" id="PF07679">
    <property type="entry name" value="I-set"/>
    <property type="match status" value="1"/>
</dbReference>
<dbReference type="InterPro" id="IPR007110">
    <property type="entry name" value="Ig-like_dom"/>
</dbReference>
<feature type="domain" description="Ig-like" evidence="7">
    <location>
        <begin position="224"/>
        <end position="314"/>
    </location>
</feature>
<feature type="signal peptide" evidence="6">
    <location>
        <begin position="1"/>
        <end position="31"/>
    </location>
</feature>
<dbReference type="CDD" id="cd00063">
    <property type="entry name" value="FN3"/>
    <property type="match status" value="2"/>
</dbReference>
<dbReference type="InterPro" id="IPR055355">
    <property type="entry name" value="ZP-C"/>
</dbReference>
<evidence type="ECO:0000256" key="2">
    <source>
        <dbReference type="ARBA" id="ARBA00022737"/>
    </source>
</evidence>
<evidence type="ECO:0000259" key="9">
    <source>
        <dbReference type="PROSITE" id="PS51034"/>
    </source>
</evidence>
<dbReference type="Proteomes" id="UP000225706">
    <property type="component" value="Unassembled WGS sequence"/>
</dbReference>
<dbReference type="PROSITE" id="PS50835">
    <property type="entry name" value="IG_LIKE"/>
    <property type="match status" value="3"/>
</dbReference>
<evidence type="ECO:0000313" key="11">
    <source>
        <dbReference type="Proteomes" id="UP000225706"/>
    </source>
</evidence>
<dbReference type="SMART" id="SM00060">
    <property type="entry name" value="FN3"/>
    <property type="match status" value="2"/>
</dbReference>
<dbReference type="InterPro" id="IPR003599">
    <property type="entry name" value="Ig_sub"/>
</dbReference>
<dbReference type="PANTHER" id="PTHR14002">
    <property type="entry name" value="ENDOGLIN/TGF-BETA RECEPTOR TYPE III"/>
    <property type="match status" value="1"/>
</dbReference>
<dbReference type="PROSITE" id="PS50853">
    <property type="entry name" value="FN3"/>
    <property type="match status" value="2"/>
</dbReference>
<dbReference type="Pfam" id="PF00041">
    <property type="entry name" value="fn3"/>
    <property type="match status" value="2"/>
</dbReference>
<dbReference type="Gene3D" id="2.60.40.4100">
    <property type="entry name" value="Zona pellucida, ZP-C domain"/>
    <property type="match status" value="1"/>
</dbReference>
<dbReference type="PANTHER" id="PTHR14002:SF43">
    <property type="entry name" value="DELTA-LIKE PROTEIN"/>
    <property type="match status" value="1"/>
</dbReference>
<evidence type="ECO:0000256" key="1">
    <source>
        <dbReference type="ARBA" id="ARBA00022729"/>
    </source>
</evidence>
<evidence type="ECO:0000256" key="3">
    <source>
        <dbReference type="ARBA" id="ARBA00023157"/>
    </source>
</evidence>
<dbReference type="InterPro" id="IPR036116">
    <property type="entry name" value="FN3_sf"/>
</dbReference>
<keyword evidence="3" id="KW-1015">Disulfide bond</keyword>
<dbReference type="PROSITE" id="PS51034">
    <property type="entry name" value="ZP_2"/>
    <property type="match status" value="1"/>
</dbReference>
<dbReference type="STRING" id="50429.A0A2B4S6C7"/>
<reference evidence="11" key="1">
    <citation type="journal article" date="2017" name="bioRxiv">
        <title>Comparative analysis of the genomes of Stylophora pistillata and Acropora digitifera provides evidence for extensive differences between species of corals.</title>
        <authorList>
            <person name="Voolstra C.R."/>
            <person name="Li Y."/>
            <person name="Liew Y.J."/>
            <person name="Baumgarten S."/>
            <person name="Zoccola D."/>
            <person name="Flot J.-F."/>
            <person name="Tambutte S."/>
            <person name="Allemand D."/>
            <person name="Aranda M."/>
        </authorList>
    </citation>
    <scope>NUCLEOTIDE SEQUENCE [LARGE SCALE GENOMIC DNA]</scope>
</reference>
<dbReference type="SMART" id="SM00241">
    <property type="entry name" value="ZP"/>
    <property type="match status" value="1"/>
</dbReference>
<dbReference type="Gene3D" id="2.60.40.3210">
    <property type="entry name" value="Zona pellucida, ZP-N domain"/>
    <property type="match status" value="1"/>
</dbReference>
<feature type="domain" description="Ig-like" evidence="7">
    <location>
        <begin position="26"/>
        <end position="119"/>
    </location>
</feature>
<dbReference type="Pfam" id="PF13927">
    <property type="entry name" value="Ig_3"/>
    <property type="match status" value="1"/>
</dbReference>
<dbReference type="AlphaFoldDB" id="A0A2B4S6C7"/>
<evidence type="ECO:0000256" key="6">
    <source>
        <dbReference type="SAM" id="SignalP"/>
    </source>
</evidence>
<dbReference type="EMBL" id="LSMT01000187">
    <property type="protein sequence ID" value="PFX24082.1"/>
    <property type="molecule type" value="Genomic_DNA"/>
</dbReference>
<name>A0A2B4S6C7_STYPI</name>
<dbReference type="Gene3D" id="2.60.40.10">
    <property type="entry name" value="Immunoglobulins"/>
    <property type="match status" value="5"/>
</dbReference>
<dbReference type="InterPro" id="IPR048290">
    <property type="entry name" value="ZP_chr"/>
</dbReference>
<keyword evidence="1 6" id="KW-0732">Signal</keyword>
<feature type="domain" description="ZP" evidence="9">
    <location>
        <begin position="541"/>
        <end position="782"/>
    </location>
</feature>
<comment type="caution">
    <text evidence="10">The sequence shown here is derived from an EMBL/GenBank/DDBJ whole genome shotgun (WGS) entry which is preliminary data.</text>
</comment>
<protein>
    <submittedName>
        <fullName evidence="10">Neural cell adhesion molecule 2</fullName>
    </submittedName>
</protein>
<dbReference type="Pfam" id="PF23344">
    <property type="entry name" value="ZP-N"/>
    <property type="match status" value="1"/>
</dbReference>
<keyword evidence="4" id="KW-0325">Glycoprotein</keyword>
<feature type="transmembrane region" description="Helical" evidence="5">
    <location>
        <begin position="830"/>
        <end position="859"/>
    </location>
</feature>
<feature type="chain" id="PRO_5011976189" evidence="6">
    <location>
        <begin position="32"/>
        <end position="887"/>
    </location>
</feature>
<dbReference type="SUPFAM" id="SSF49265">
    <property type="entry name" value="Fibronectin type III"/>
    <property type="match status" value="1"/>
</dbReference>
<organism evidence="10 11">
    <name type="scientific">Stylophora pistillata</name>
    <name type="common">Smooth cauliflower coral</name>
    <dbReference type="NCBI Taxonomy" id="50429"/>
    <lineage>
        <taxon>Eukaryota</taxon>
        <taxon>Metazoa</taxon>
        <taxon>Cnidaria</taxon>
        <taxon>Anthozoa</taxon>
        <taxon>Hexacorallia</taxon>
        <taxon>Scleractinia</taxon>
        <taxon>Astrocoeniina</taxon>
        <taxon>Pocilloporidae</taxon>
        <taxon>Stylophora</taxon>
    </lineage>
</organism>
<dbReference type="InterPro" id="IPR003598">
    <property type="entry name" value="Ig_sub2"/>
</dbReference>
<feature type="domain" description="Ig-like" evidence="7">
    <location>
        <begin position="138"/>
        <end position="216"/>
    </location>
</feature>
<dbReference type="InterPro" id="IPR055356">
    <property type="entry name" value="ZP-N"/>
</dbReference>
<dbReference type="SMART" id="SM00409">
    <property type="entry name" value="IG"/>
    <property type="match status" value="2"/>
</dbReference>
<gene>
    <name evidence="10" type="primary">NCAM2</name>
    <name evidence="10" type="ORF">AWC38_SpisGene11353</name>
</gene>
<sequence>MRGSCQGGLHSFVLLCVMGFLLLEKPPVTDAEIDMLRNGITTVGKTFRVVCTVIGERFVGWFDVNGQQVTVIPEPDELPDDKYYLLIRGNSYTLVIQNVVVADGGNYTCRGEKTVKEFTLYVEFFVTQFPPDQSLFVGKAEIIQCSADGYPKPTFKWYKNRKLINLSDPRFTRLSNGSLLIDPVHELDRDEYICLIEQLGADTDQGTNLREEKKVIQVTVHGPPRINLEKSSSSTLYSFVGNPSPVTIKCLWWGYPVPDIGIKKDNKELPSEDVQTVPPRLEATVTVQSDEDFTTYTCHATNVYGSASYDVAINKAGKPSPPTNITFVTTCDHLTVSWNEPQSDGGLPLTHYTIELKDAGNSLDVVYVGVQTTRFTFTNQEGVRPRTQYDVTLQAYNQLNDGNKGESDVMSAYCPPRGSFNITNTETWLNSTSFILKWTRPPLDGGDPVLIYDIEYSKADANGKFVHWNSRKGIGDQEYNVTGLRGGSRYEFRVFVSNVAGRKREPARKEFNVYSGVGGGPDPGTAITPTQPVLVYDISVNCTSSYMQVDFALKSSYLDVETFRFENKSCGPLTVSSTRVSMRTPLDACGTTSRQSEESMIYFNKVVAETKDQKTVYVVEFPFSCTYNRQDTIGIPSFQPRKKITFFEEGYGNFSFEMGLYQSAEYLKPYDVSEYPVTIDPFGQLYCQAKLETSDPDLILRADLCVATPTMDPSHSVRYKFIENGCPTDNGTDYTHTLTDTQRFQLVPFRWIANYTVVYLHCYVIVCHKEGNSRCNKGCQPSDLRRERSAGDEEEHRITLGPVMLRKTLQPQSSNVFEDPVGKSTNGSSFPLWVIILLICGTLVGVGLILIGSVQLYWLMAVKSQNGEATDGGRHSEEMELFCSENV</sequence>
<dbReference type="InterPro" id="IPR013098">
    <property type="entry name" value="Ig_I-set"/>
</dbReference>
<dbReference type="SUPFAM" id="SSF48726">
    <property type="entry name" value="Immunoglobulin"/>
    <property type="match status" value="3"/>
</dbReference>
<dbReference type="SMART" id="SM00408">
    <property type="entry name" value="IGc2"/>
    <property type="match status" value="3"/>
</dbReference>
<dbReference type="OrthoDB" id="10063988at2759"/>
<evidence type="ECO:0000259" key="7">
    <source>
        <dbReference type="PROSITE" id="PS50835"/>
    </source>
</evidence>
<dbReference type="InterPro" id="IPR036179">
    <property type="entry name" value="Ig-like_dom_sf"/>
</dbReference>
<keyword evidence="2" id="KW-0677">Repeat</keyword>
<dbReference type="PRINTS" id="PR00023">
    <property type="entry name" value="ZPELLUCIDA"/>
</dbReference>
<keyword evidence="11" id="KW-1185">Reference proteome</keyword>
<dbReference type="InterPro" id="IPR042235">
    <property type="entry name" value="ZP-C_dom"/>
</dbReference>
<evidence type="ECO:0000256" key="4">
    <source>
        <dbReference type="ARBA" id="ARBA00023180"/>
    </source>
</evidence>
<dbReference type="Pfam" id="PF00100">
    <property type="entry name" value="Zona_pellucida"/>
    <property type="match status" value="1"/>
</dbReference>
<dbReference type="InterPro" id="IPR001507">
    <property type="entry name" value="ZP_dom"/>
</dbReference>
<feature type="domain" description="Fibronectin type-III" evidence="8">
    <location>
        <begin position="418"/>
        <end position="518"/>
    </location>
</feature>
<feature type="domain" description="Fibronectin type-III" evidence="8">
    <location>
        <begin position="318"/>
        <end position="417"/>
    </location>
</feature>
<keyword evidence="5" id="KW-0812">Transmembrane</keyword>
<dbReference type="InterPro" id="IPR013783">
    <property type="entry name" value="Ig-like_fold"/>
</dbReference>
<evidence type="ECO:0000313" key="10">
    <source>
        <dbReference type="EMBL" id="PFX24082.1"/>
    </source>
</evidence>